<dbReference type="PROSITE" id="PS51257">
    <property type="entry name" value="PROKAR_LIPOPROTEIN"/>
    <property type="match status" value="1"/>
</dbReference>
<reference evidence="3" key="1">
    <citation type="journal article" date="2020" name="ISME J.">
        <title>Gammaproteobacteria mediating utilization of methyl-, sulfur- and petroleum organic compounds in deep ocean hydrothermal plumes.</title>
        <authorList>
            <person name="Zhou Z."/>
            <person name="Liu Y."/>
            <person name="Pan J."/>
            <person name="Cron B.R."/>
            <person name="Toner B.M."/>
            <person name="Anantharaman K."/>
            <person name="Breier J.A."/>
            <person name="Dick G.J."/>
            <person name="Li M."/>
        </authorList>
    </citation>
    <scope>NUCLEOTIDE SEQUENCE</scope>
    <source>
        <strain evidence="3">SZUA-1534</strain>
    </source>
</reference>
<dbReference type="InterPro" id="IPR050811">
    <property type="entry name" value="Phosphate_ABC_transporter"/>
</dbReference>
<dbReference type="Pfam" id="PF12849">
    <property type="entry name" value="PBP_like_2"/>
    <property type="match status" value="1"/>
</dbReference>
<evidence type="ECO:0000259" key="2">
    <source>
        <dbReference type="Pfam" id="PF12849"/>
    </source>
</evidence>
<evidence type="ECO:0000256" key="1">
    <source>
        <dbReference type="ARBA" id="ARBA00022729"/>
    </source>
</evidence>
<proteinExistence type="predicted"/>
<dbReference type="PANTHER" id="PTHR30570:SF1">
    <property type="entry name" value="PHOSPHATE-BINDING PROTEIN PSTS"/>
    <property type="match status" value="1"/>
</dbReference>
<dbReference type="AlphaFoldDB" id="A0A832ZYG2"/>
<feature type="domain" description="PBP" evidence="2">
    <location>
        <begin position="36"/>
        <end position="276"/>
    </location>
</feature>
<dbReference type="SUPFAM" id="SSF53850">
    <property type="entry name" value="Periplasmic binding protein-like II"/>
    <property type="match status" value="1"/>
</dbReference>
<protein>
    <submittedName>
        <fullName evidence="3">Phosphate ABC transporter substrate-binding protein</fullName>
    </submittedName>
</protein>
<dbReference type="Gene3D" id="3.40.190.10">
    <property type="entry name" value="Periplasmic binding protein-like II"/>
    <property type="match status" value="2"/>
</dbReference>
<dbReference type="Proteomes" id="UP000623215">
    <property type="component" value="Unassembled WGS sequence"/>
</dbReference>
<dbReference type="InterPro" id="IPR024370">
    <property type="entry name" value="PBP_domain"/>
</dbReference>
<evidence type="ECO:0000313" key="4">
    <source>
        <dbReference type="Proteomes" id="UP000623215"/>
    </source>
</evidence>
<name>A0A832ZYG2_9EURY</name>
<dbReference type="PANTHER" id="PTHR30570">
    <property type="entry name" value="PERIPLASMIC PHOSPHATE BINDING COMPONENT OF PHOSPHATE ABC TRANSPORTER"/>
    <property type="match status" value="1"/>
</dbReference>
<dbReference type="EMBL" id="DQVW01000056">
    <property type="protein sequence ID" value="HIQ32445.1"/>
    <property type="molecule type" value="Genomic_DNA"/>
</dbReference>
<organism evidence="3 4">
    <name type="scientific">Methanothermococcus okinawensis</name>
    <dbReference type="NCBI Taxonomy" id="155863"/>
    <lineage>
        <taxon>Archaea</taxon>
        <taxon>Methanobacteriati</taxon>
        <taxon>Methanobacteriota</taxon>
        <taxon>Methanomada group</taxon>
        <taxon>Methanococci</taxon>
        <taxon>Methanococcales</taxon>
        <taxon>Methanococcaceae</taxon>
        <taxon>Methanothermococcus</taxon>
    </lineage>
</organism>
<comment type="caution">
    <text evidence="3">The sequence shown here is derived from an EMBL/GenBank/DDBJ whole genome shotgun (WGS) entry which is preliminary data.</text>
</comment>
<gene>
    <name evidence="3" type="ORF">EYH55_03070</name>
</gene>
<accession>A0A832ZYG2</accession>
<dbReference type="CDD" id="cd13653">
    <property type="entry name" value="PBP2_phosphate_like_1"/>
    <property type="match status" value="1"/>
</dbReference>
<sequence>MWRENKLSKILKATILVSLIILGVFLAGCQGKEETPQELSGELKITSRAVLVPLIKEWAKVFVEKHPNVKINVSGNKCANVTKLVGEGKANLGFMGRELTSAEKEKYPDLKQVIVGKRNRSIVIIVHPNNPVNELSLEEIAKIFAGEITNWKEVGGPDKDIHVVVIEKGCKRAILNKLVMKPYKKNVTANALTKQSFEEIIDIVSKDENSIGYVYPKYINETVKDRVKVLKIDGVEPTNENIMSGRYPLTEYVYILIRKEPSELEKAFMDFVLSEEGQKIMEDMGYIRIKGVGKQLKP</sequence>
<evidence type="ECO:0000313" key="3">
    <source>
        <dbReference type="EMBL" id="HIQ32445.1"/>
    </source>
</evidence>
<keyword evidence="1" id="KW-0732">Signal</keyword>